<organism evidence="2 3">
    <name type="scientific">Leptidea sinapis</name>
    <dbReference type="NCBI Taxonomy" id="189913"/>
    <lineage>
        <taxon>Eukaryota</taxon>
        <taxon>Metazoa</taxon>
        <taxon>Ecdysozoa</taxon>
        <taxon>Arthropoda</taxon>
        <taxon>Hexapoda</taxon>
        <taxon>Insecta</taxon>
        <taxon>Pterygota</taxon>
        <taxon>Neoptera</taxon>
        <taxon>Endopterygota</taxon>
        <taxon>Lepidoptera</taxon>
        <taxon>Glossata</taxon>
        <taxon>Ditrysia</taxon>
        <taxon>Papilionoidea</taxon>
        <taxon>Pieridae</taxon>
        <taxon>Dismorphiinae</taxon>
        <taxon>Leptidea</taxon>
    </lineage>
</organism>
<reference evidence="2 3" key="1">
    <citation type="submission" date="2017-07" db="EMBL/GenBank/DDBJ databases">
        <authorList>
            <person name="Talla V."/>
            <person name="Backstrom N."/>
        </authorList>
    </citation>
    <scope>NUCLEOTIDE SEQUENCE [LARGE SCALE GENOMIC DNA]</scope>
</reference>
<evidence type="ECO:0000313" key="2">
    <source>
        <dbReference type="EMBL" id="VVC90007.1"/>
    </source>
</evidence>
<keyword evidence="3" id="KW-1185">Reference proteome</keyword>
<name>A0A5E4PVE0_9NEOP</name>
<accession>A0A5E4PVE0</accession>
<dbReference type="EMBL" id="FZQP02000671">
    <property type="protein sequence ID" value="VVC90007.1"/>
    <property type="molecule type" value="Genomic_DNA"/>
</dbReference>
<gene>
    <name evidence="2" type="ORF">LSINAPIS_LOCUS3013</name>
</gene>
<feature type="region of interest" description="Disordered" evidence="1">
    <location>
        <begin position="63"/>
        <end position="92"/>
    </location>
</feature>
<dbReference type="Proteomes" id="UP000324832">
    <property type="component" value="Unassembled WGS sequence"/>
</dbReference>
<feature type="compositionally biased region" description="Polar residues" evidence="1">
    <location>
        <begin position="78"/>
        <end position="92"/>
    </location>
</feature>
<feature type="region of interest" description="Disordered" evidence="1">
    <location>
        <begin position="22"/>
        <end position="51"/>
    </location>
</feature>
<evidence type="ECO:0000256" key="1">
    <source>
        <dbReference type="SAM" id="MobiDB-lite"/>
    </source>
</evidence>
<sequence length="92" mass="10144">MSAPRRVATRIVRQRRGLFTARTRGACPPLAPPAPPAPPALRRPRSPAAAAPHRWRVWELAGSQRSHDIAPSAPYISPRQSEQPHSAFNAQR</sequence>
<evidence type="ECO:0000313" key="3">
    <source>
        <dbReference type="Proteomes" id="UP000324832"/>
    </source>
</evidence>
<dbReference type="AlphaFoldDB" id="A0A5E4PVE0"/>
<proteinExistence type="predicted"/>
<protein>
    <submittedName>
        <fullName evidence="2">Uncharacterized protein</fullName>
    </submittedName>
</protein>
<feature type="compositionally biased region" description="Pro residues" evidence="1">
    <location>
        <begin position="29"/>
        <end position="41"/>
    </location>
</feature>